<dbReference type="HOGENOM" id="CLU_050667_0_0_9"/>
<name>U2KWZ6_9FIRM</name>
<dbReference type="eggNOG" id="COG0845">
    <property type="taxonomic scope" value="Bacteria"/>
</dbReference>
<evidence type="ECO:0000313" key="3">
    <source>
        <dbReference type="EMBL" id="ERJ96817.1"/>
    </source>
</evidence>
<organism evidence="3 4">
    <name type="scientific">Ruminococcus callidus ATCC 27760</name>
    <dbReference type="NCBI Taxonomy" id="411473"/>
    <lineage>
        <taxon>Bacteria</taxon>
        <taxon>Bacillati</taxon>
        <taxon>Bacillota</taxon>
        <taxon>Clostridia</taxon>
        <taxon>Eubacteriales</taxon>
        <taxon>Oscillospiraceae</taxon>
        <taxon>Ruminococcus</taxon>
    </lineage>
</organism>
<comment type="caution">
    <text evidence="3">The sequence shown here is derived from an EMBL/GenBank/DDBJ whole genome shotgun (WGS) entry which is preliminary data.</text>
</comment>
<evidence type="ECO:0000259" key="1">
    <source>
        <dbReference type="Pfam" id="PF26011"/>
    </source>
</evidence>
<dbReference type="STRING" id="411473.RUMCAL_00744"/>
<dbReference type="AlphaFoldDB" id="U2KWZ6"/>
<evidence type="ECO:0000313" key="4">
    <source>
        <dbReference type="Proteomes" id="UP000016662"/>
    </source>
</evidence>
<keyword evidence="4" id="KW-1185">Reference proteome</keyword>
<dbReference type="InterPro" id="IPR058709">
    <property type="entry name" value="BSH_RND-rel"/>
</dbReference>
<reference evidence="3 4" key="1">
    <citation type="submission" date="2013-07" db="EMBL/GenBank/DDBJ databases">
        <authorList>
            <person name="Weinstock G."/>
            <person name="Sodergren E."/>
            <person name="Wylie T."/>
            <person name="Fulton L."/>
            <person name="Fulton R."/>
            <person name="Fronick C."/>
            <person name="O'Laughlin M."/>
            <person name="Godfrey J."/>
            <person name="Miner T."/>
            <person name="Herter B."/>
            <person name="Appelbaum E."/>
            <person name="Cordes M."/>
            <person name="Lek S."/>
            <person name="Wollam A."/>
            <person name="Pepin K.H."/>
            <person name="Palsikar V.B."/>
            <person name="Mitreva M."/>
            <person name="Wilson R.K."/>
        </authorList>
    </citation>
    <scope>NUCLEOTIDE SEQUENCE [LARGE SCALE GENOMIC DNA]</scope>
    <source>
        <strain evidence="3 4">ATCC 27760</strain>
    </source>
</reference>
<dbReference type="EMBL" id="AWVF01000093">
    <property type="protein sequence ID" value="ERJ96817.1"/>
    <property type="molecule type" value="Genomic_DNA"/>
</dbReference>
<feature type="domain" description="RND related barrel-sandwich hybrid" evidence="2">
    <location>
        <begin position="59"/>
        <end position="245"/>
    </location>
</feature>
<sequence length="425" mass="47089">MNSSNKMNNVLLVLLSASVIATFGTIIFHLVDTSYETETAMRAKADESKFFEGVYVRDETVLTYSDTGAISYQVPDGGKIAVNDVIAEIYPDESTIEKKQQAEALQEKLNVLERISNPGTLEQAQPADLSRQISQYYEEMIQNRNAGNLSGMAAAEQQFMESCSTYQIVVSKGTVSFAQQISDLTAQIQTLQSEEATPIDTITSDSSAYFVSHVDGLESVLTAENLANITPEQIQDITKKSSENNLQTNQDQNTVGKSIAQYGWYMLGIIDNQDQKYQVGDSVKIRLMTSSATADATIQELRNTGEDGKVMVVLYSDMLTSDFVQNRTENVEMILGEYEGIKVPRSAIRFKDVEETVTDEETGEEKTQTVNSRGVYVQDGEKVEFRRLDVVYEGKDYVLSKLNAGDGYLMLYDSIIVEGIDANGN</sequence>
<accession>U2KWZ6</accession>
<dbReference type="InterPro" id="IPR058729">
    <property type="entry name" value="Beta-barrel_RND-rel"/>
</dbReference>
<feature type="domain" description="RND related beta-barrel" evidence="1">
    <location>
        <begin position="264"/>
        <end position="335"/>
    </location>
</feature>
<dbReference type="RefSeq" id="WP_021682206.1">
    <property type="nucleotide sequence ID" value="NZ_KI260408.1"/>
</dbReference>
<dbReference type="OrthoDB" id="1955294at2"/>
<evidence type="ECO:0008006" key="5">
    <source>
        <dbReference type="Google" id="ProtNLM"/>
    </source>
</evidence>
<dbReference type="Proteomes" id="UP000016662">
    <property type="component" value="Unassembled WGS sequence"/>
</dbReference>
<dbReference type="GeneID" id="93691780"/>
<gene>
    <name evidence="3" type="ORF">RUMCAL_00744</name>
</gene>
<evidence type="ECO:0000259" key="2">
    <source>
        <dbReference type="Pfam" id="PF26018"/>
    </source>
</evidence>
<proteinExistence type="predicted"/>
<protein>
    <recommendedName>
        <fullName evidence="5">Membrane fusion protein</fullName>
    </recommendedName>
</protein>
<dbReference type="Pfam" id="PF26018">
    <property type="entry name" value="BSH_RND_rel"/>
    <property type="match status" value="1"/>
</dbReference>
<dbReference type="Pfam" id="PF26011">
    <property type="entry name" value="Beta-barrel_RND_rel"/>
    <property type="match status" value="1"/>
</dbReference>
<dbReference type="PATRIC" id="fig|411473.3.peg.595"/>